<dbReference type="Proteomes" id="UP001310692">
    <property type="component" value="Unassembled WGS sequence"/>
</dbReference>
<evidence type="ECO:0000259" key="1">
    <source>
        <dbReference type="Pfam" id="PF14534"/>
    </source>
</evidence>
<keyword evidence="3" id="KW-1185">Reference proteome</keyword>
<sequence>MTSTSDRMAILALQADWVTAERANDSNRLRQFMCEDITLWPDDGPAVTGIDVALAAAKGPFPIREIVISDEVIEAGPVHGWKSARFTTHFDNAGETVTVQGRHLWVLRRESTGWKLAGLSWQIDR</sequence>
<dbReference type="SUPFAM" id="SSF54427">
    <property type="entry name" value="NTF2-like"/>
    <property type="match status" value="1"/>
</dbReference>
<name>A0ABU7LV25_9PROT</name>
<dbReference type="RefSeq" id="WP_330194949.1">
    <property type="nucleotide sequence ID" value="NZ_JAZDRO010000001.1"/>
</dbReference>
<protein>
    <submittedName>
        <fullName evidence="2">Nuclear transport factor 2 family protein</fullName>
    </submittedName>
</protein>
<comment type="caution">
    <text evidence="2">The sequence shown here is derived from an EMBL/GenBank/DDBJ whole genome shotgun (WGS) entry which is preliminary data.</text>
</comment>
<dbReference type="InterPro" id="IPR032710">
    <property type="entry name" value="NTF2-like_dom_sf"/>
</dbReference>
<proteinExistence type="predicted"/>
<gene>
    <name evidence="2" type="ORF">V0U35_01875</name>
</gene>
<dbReference type="Gene3D" id="3.10.450.50">
    <property type="match status" value="1"/>
</dbReference>
<accession>A0ABU7LV25</accession>
<evidence type="ECO:0000313" key="2">
    <source>
        <dbReference type="EMBL" id="MEE2565413.1"/>
    </source>
</evidence>
<feature type="domain" description="DUF4440" evidence="1">
    <location>
        <begin position="10"/>
        <end position="116"/>
    </location>
</feature>
<dbReference type="Pfam" id="PF14534">
    <property type="entry name" value="DUF4440"/>
    <property type="match status" value="1"/>
</dbReference>
<evidence type="ECO:0000313" key="3">
    <source>
        <dbReference type="Proteomes" id="UP001310692"/>
    </source>
</evidence>
<reference evidence="2 3" key="1">
    <citation type="submission" date="2024-01" db="EMBL/GenBank/DDBJ databases">
        <title>Hyphobacterium bacterium isolated from marine sediment.</title>
        <authorList>
            <person name="Zhao S."/>
        </authorList>
    </citation>
    <scope>NUCLEOTIDE SEQUENCE [LARGE SCALE GENOMIC DNA]</scope>
    <source>
        <strain evidence="2 3">Y60-23</strain>
    </source>
</reference>
<dbReference type="EMBL" id="JAZDRO010000001">
    <property type="protein sequence ID" value="MEE2565413.1"/>
    <property type="molecule type" value="Genomic_DNA"/>
</dbReference>
<organism evidence="2 3">
    <name type="scientific">Hyphobacterium marinum</name>
    <dbReference type="NCBI Taxonomy" id="3116574"/>
    <lineage>
        <taxon>Bacteria</taxon>
        <taxon>Pseudomonadati</taxon>
        <taxon>Pseudomonadota</taxon>
        <taxon>Alphaproteobacteria</taxon>
        <taxon>Maricaulales</taxon>
        <taxon>Maricaulaceae</taxon>
        <taxon>Hyphobacterium</taxon>
    </lineage>
</organism>
<dbReference type="InterPro" id="IPR027843">
    <property type="entry name" value="DUF4440"/>
</dbReference>